<name>A0A1F5DLL5_9BACT</name>
<proteinExistence type="predicted"/>
<dbReference type="PANTHER" id="PTHR28055">
    <property type="entry name" value="ALTERED INHERITANCE OF MITOCHONDRIA PROTEIN 41, MITOCHONDRIAL"/>
    <property type="match status" value="1"/>
</dbReference>
<dbReference type="GO" id="GO:0016884">
    <property type="term" value="F:carbon-nitrogen ligase activity, with glutamine as amido-N-donor"/>
    <property type="evidence" value="ECO:0007669"/>
    <property type="project" value="InterPro"/>
</dbReference>
<comment type="caution">
    <text evidence="1">The sequence shown here is derived from an EMBL/GenBank/DDBJ whole genome shotgun (WGS) entry which is preliminary data.</text>
</comment>
<evidence type="ECO:0000313" key="1">
    <source>
        <dbReference type="EMBL" id="OGD55995.1"/>
    </source>
</evidence>
<dbReference type="InterPro" id="IPR042184">
    <property type="entry name" value="YqeY/Aim41_N"/>
</dbReference>
<dbReference type="Proteomes" id="UP000178764">
    <property type="component" value="Unassembled WGS sequence"/>
</dbReference>
<reference evidence="1 2" key="1">
    <citation type="journal article" date="2016" name="Nat. Commun.">
        <title>Thousands of microbial genomes shed light on interconnected biogeochemical processes in an aquifer system.</title>
        <authorList>
            <person name="Anantharaman K."/>
            <person name="Brown C.T."/>
            <person name="Hug L.A."/>
            <person name="Sharon I."/>
            <person name="Castelle C.J."/>
            <person name="Probst A.J."/>
            <person name="Thomas B.C."/>
            <person name="Singh A."/>
            <person name="Wilkins M.J."/>
            <person name="Karaoz U."/>
            <person name="Brodie E.L."/>
            <person name="Williams K.H."/>
            <person name="Hubbard S.S."/>
            <person name="Banfield J.F."/>
        </authorList>
    </citation>
    <scope>NUCLEOTIDE SEQUENCE [LARGE SCALE GENOMIC DNA]</scope>
</reference>
<dbReference type="PANTHER" id="PTHR28055:SF1">
    <property type="entry name" value="ALTERED INHERITANCE OF MITOCHONDRIA PROTEIN 41, MITOCHONDRIAL"/>
    <property type="match status" value="1"/>
</dbReference>
<gene>
    <name evidence="1" type="ORF">A2V71_00025</name>
</gene>
<sequence length="148" mass="16649">MILKEQIDQDLIEAMKNHNDSAVSVLRMLKSAIHNWEISSKKEPQDADIVAVTQGQIKSRKDSIELYRKGNRQELADKEQKEIDILTRYLPEQMSEDTIREIVKKAISELSASGMQDMGKVMGKVMGEVKGKADGSMVSSIVKEELSK</sequence>
<dbReference type="SUPFAM" id="SSF89095">
    <property type="entry name" value="GatB/YqeY motif"/>
    <property type="match status" value="1"/>
</dbReference>
<protein>
    <recommendedName>
        <fullName evidence="3">Glutamyl-tRNA amidotransferase</fullName>
    </recommendedName>
</protein>
<accession>A0A1F5DLL5</accession>
<dbReference type="InterPro" id="IPR023168">
    <property type="entry name" value="GatB_Yqey_C_2"/>
</dbReference>
<organism evidence="1 2">
    <name type="scientific">Candidatus Berkelbacteria bacterium RBG_13_40_8</name>
    <dbReference type="NCBI Taxonomy" id="1797467"/>
    <lineage>
        <taxon>Bacteria</taxon>
        <taxon>Candidatus Berkelbacteria</taxon>
    </lineage>
</organism>
<dbReference type="InterPro" id="IPR003789">
    <property type="entry name" value="Asn/Gln_tRNA_amidoTrase-B-like"/>
</dbReference>
<dbReference type="Gene3D" id="1.10.1510.10">
    <property type="entry name" value="Uncharacterised protein YqeY/AIM41 PF09424, N-terminal domain"/>
    <property type="match status" value="1"/>
</dbReference>
<evidence type="ECO:0008006" key="3">
    <source>
        <dbReference type="Google" id="ProtNLM"/>
    </source>
</evidence>
<evidence type="ECO:0000313" key="2">
    <source>
        <dbReference type="Proteomes" id="UP000178764"/>
    </source>
</evidence>
<dbReference type="Pfam" id="PF09424">
    <property type="entry name" value="YqeY"/>
    <property type="match status" value="1"/>
</dbReference>
<dbReference type="InterPro" id="IPR019004">
    <property type="entry name" value="YqeY/Aim41"/>
</dbReference>
<dbReference type="EMBL" id="MEZT01000032">
    <property type="protein sequence ID" value="OGD55995.1"/>
    <property type="molecule type" value="Genomic_DNA"/>
</dbReference>
<dbReference type="Gene3D" id="1.10.10.410">
    <property type="match status" value="1"/>
</dbReference>
<dbReference type="AlphaFoldDB" id="A0A1F5DLL5"/>